<organism evidence="3">
    <name type="scientific">Theileria annulata</name>
    <dbReference type="NCBI Taxonomy" id="5874"/>
    <lineage>
        <taxon>Eukaryota</taxon>
        <taxon>Sar</taxon>
        <taxon>Alveolata</taxon>
        <taxon>Apicomplexa</taxon>
        <taxon>Aconoidasida</taxon>
        <taxon>Piroplasmida</taxon>
        <taxon>Theileriidae</taxon>
        <taxon>Theileria</taxon>
    </lineage>
</organism>
<reference evidence="3" key="1">
    <citation type="submission" date="2018-07" db="EMBL/GenBank/DDBJ databases">
        <authorList>
            <person name="Quirk P.G."/>
            <person name="Krulwich T.A."/>
        </authorList>
    </citation>
    <scope>NUCLEOTIDE SEQUENCE</scope>
    <source>
        <strain evidence="3">Anand</strain>
    </source>
</reference>
<proteinExistence type="predicted"/>
<dbReference type="EMBL" id="UIVT01000003">
    <property type="protein sequence ID" value="SVP93466.1"/>
    <property type="molecule type" value="Genomic_DNA"/>
</dbReference>
<sequence length="174" mass="21155">MLNLRYYSINCIKCNNIININKFFCNKCNWPLDNKILNNINLYKIFQIKEEYKIDKENLKNIYLNYQNILHPDHNYGKSKEELNIITINSSLINKYYNILIDDKKRTKYLFKIKYTNHNFDEEIEKIKNNELETIMELYENIETKETKEEIINKINQSIELINKSFQINVNQIK</sequence>
<feature type="domain" description="J" evidence="1">
    <location>
        <begin position="41"/>
        <end position="119"/>
    </location>
</feature>
<evidence type="ECO:0000313" key="3">
    <source>
        <dbReference type="EMBL" id="SVP93466.1"/>
    </source>
</evidence>
<dbReference type="PANTHER" id="PTHR14021:SF15">
    <property type="entry name" value="IRON-SULFUR CLUSTER CO-CHAPERONE PROTEIN HSCB"/>
    <property type="match status" value="1"/>
</dbReference>
<dbReference type="InterPro" id="IPR001623">
    <property type="entry name" value="DnaJ_domain"/>
</dbReference>
<dbReference type="PANTHER" id="PTHR14021">
    <property type="entry name" value="IRON-SULFUR CLUSTER CO-CHAPERONE PROTEIN HSCB"/>
    <property type="match status" value="1"/>
</dbReference>
<dbReference type="GO" id="GO:0005739">
    <property type="term" value="C:mitochondrion"/>
    <property type="evidence" value="ECO:0007669"/>
    <property type="project" value="TreeGrafter"/>
</dbReference>
<protein>
    <submittedName>
        <fullName evidence="3">DnaJ domain containing protein, putative</fullName>
    </submittedName>
</protein>
<dbReference type="EMBL" id="UIVS01000003">
    <property type="protein sequence ID" value="SVP92661.1"/>
    <property type="molecule type" value="Genomic_DNA"/>
</dbReference>
<dbReference type="Gene3D" id="1.10.287.110">
    <property type="entry name" value="DnaJ domain"/>
    <property type="match status" value="1"/>
</dbReference>
<name>A0A3B0NEC2_THEAN</name>
<dbReference type="GO" id="GO:0001671">
    <property type="term" value="F:ATPase activator activity"/>
    <property type="evidence" value="ECO:0007669"/>
    <property type="project" value="InterPro"/>
</dbReference>
<dbReference type="VEuPathDB" id="PiroplasmaDB:TA03920"/>
<dbReference type="GO" id="GO:0044571">
    <property type="term" value="P:[2Fe-2S] cluster assembly"/>
    <property type="evidence" value="ECO:0007669"/>
    <property type="project" value="InterPro"/>
</dbReference>
<dbReference type="SUPFAM" id="SSF46565">
    <property type="entry name" value="Chaperone J-domain"/>
    <property type="match status" value="1"/>
</dbReference>
<evidence type="ECO:0000313" key="2">
    <source>
        <dbReference type="EMBL" id="SVP92661.1"/>
    </source>
</evidence>
<dbReference type="InterPro" id="IPR036869">
    <property type="entry name" value="J_dom_sf"/>
</dbReference>
<dbReference type="InterPro" id="IPR004640">
    <property type="entry name" value="HscB"/>
</dbReference>
<dbReference type="GO" id="GO:0051087">
    <property type="term" value="F:protein-folding chaperone binding"/>
    <property type="evidence" value="ECO:0007669"/>
    <property type="project" value="InterPro"/>
</dbReference>
<evidence type="ECO:0000259" key="1">
    <source>
        <dbReference type="PROSITE" id="PS50076"/>
    </source>
</evidence>
<accession>A0A3B0NEC2</accession>
<gene>
    <name evidence="3" type="ORF">TAT_000245900</name>
    <name evidence="2" type="ORF">TAV_000245900</name>
</gene>
<dbReference type="PROSITE" id="PS50076">
    <property type="entry name" value="DNAJ_2"/>
    <property type="match status" value="1"/>
</dbReference>
<dbReference type="AlphaFoldDB" id="A0A3B0NEC2"/>